<comment type="caution">
    <text evidence="1">The sequence shown here is derived from an EMBL/GenBank/DDBJ whole genome shotgun (WGS) entry which is preliminary data.</text>
</comment>
<dbReference type="RefSeq" id="WP_146429108.1">
    <property type="nucleotide sequence ID" value="NZ_SJPF01000001.1"/>
</dbReference>
<dbReference type="AlphaFoldDB" id="A0A5C5VLI6"/>
<organism evidence="1 2">
    <name type="scientific">Blastopirellula retiformator</name>
    <dbReference type="NCBI Taxonomy" id="2527970"/>
    <lineage>
        <taxon>Bacteria</taxon>
        <taxon>Pseudomonadati</taxon>
        <taxon>Planctomycetota</taxon>
        <taxon>Planctomycetia</taxon>
        <taxon>Pirellulales</taxon>
        <taxon>Pirellulaceae</taxon>
        <taxon>Blastopirellula</taxon>
    </lineage>
</organism>
<evidence type="ECO:0000313" key="2">
    <source>
        <dbReference type="Proteomes" id="UP000318878"/>
    </source>
</evidence>
<proteinExistence type="predicted"/>
<accession>A0A5C5VLI6</accession>
<dbReference type="Proteomes" id="UP000318878">
    <property type="component" value="Unassembled WGS sequence"/>
</dbReference>
<reference evidence="1 2" key="1">
    <citation type="submission" date="2019-02" db="EMBL/GenBank/DDBJ databases">
        <title>Deep-cultivation of Planctomycetes and their phenomic and genomic characterization uncovers novel biology.</title>
        <authorList>
            <person name="Wiegand S."/>
            <person name="Jogler M."/>
            <person name="Boedeker C."/>
            <person name="Pinto D."/>
            <person name="Vollmers J."/>
            <person name="Rivas-Marin E."/>
            <person name="Kohn T."/>
            <person name="Peeters S.H."/>
            <person name="Heuer A."/>
            <person name="Rast P."/>
            <person name="Oberbeckmann S."/>
            <person name="Bunk B."/>
            <person name="Jeske O."/>
            <person name="Meyerdierks A."/>
            <person name="Storesund J.E."/>
            <person name="Kallscheuer N."/>
            <person name="Luecker S."/>
            <person name="Lage O.M."/>
            <person name="Pohl T."/>
            <person name="Merkel B.J."/>
            <person name="Hornburger P."/>
            <person name="Mueller R.-W."/>
            <person name="Bruemmer F."/>
            <person name="Labrenz M."/>
            <person name="Spormann A.M."/>
            <person name="Op Den Camp H."/>
            <person name="Overmann J."/>
            <person name="Amann R."/>
            <person name="Jetten M.S.M."/>
            <person name="Mascher T."/>
            <person name="Medema M.H."/>
            <person name="Devos D.P."/>
            <person name="Kaster A.-K."/>
            <person name="Ovreas L."/>
            <person name="Rohde M."/>
            <person name="Galperin M.Y."/>
            <person name="Jogler C."/>
        </authorList>
    </citation>
    <scope>NUCLEOTIDE SEQUENCE [LARGE SCALE GENOMIC DNA]</scope>
    <source>
        <strain evidence="1 2">Enr8</strain>
    </source>
</reference>
<sequence length="84" mass="9924">MRICDRGLEVYERHLPTASPAELQHMTSRLQSFTEICRSNQVETARLEQWLKDFLGLTVSDDQRRKHEQMLRDLKITLPDEKAI</sequence>
<keyword evidence="2" id="KW-1185">Reference proteome</keyword>
<evidence type="ECO:0000313" key="1">
    <source>
        <dbReference type="EMBL" id="TWT38887.1"/>
    </source>
</evidence>
<protein>
    <submittedName>
        <fullName evidence="1">Uncharacterized protein</fullName>
    </submittedName>
</protein>
<gene>
    <name evidence="1" type="ORF">Enr8_05810</name>
</gene>
<name>A0A5C5VLI6_9BACT</name>
<dbReference type="EMBL" id="SJPF01000001">
    <property type="protein sequence ID" value="TWT38887.1"/>
    <property type="molecule type" value="Genomic_DNA"/>
</dbReference>